<sequence>MGGEEEQKQQGKEESRPGSDPNPVTEAQFVLWKRQKAADHHRPPAAFRFLAQPLCYHLWPSRPVRDVLEPSRALRLLTTCIMTEPEKEVAPVAPPAFLVPQTDLSITQSTSAQRVTSVLLNGQNFYAWSRSFRLYLGGKRKTGWILGKELGRLHLIPWLNSGTWTTTRWEELAQYEPLNDFPTDATVESKRLDRRHTHLLLWMEMNANVVFFHRLRHLSCLHRFLIRWPLLLLQALVWRVTALIGNIAASLVMSLIVALISILSVIAEVASAPSILDYSQLQSQIAQLQSHLGLGPASSATISSTNPTATLAIVSLLVKNLHCAVIFLPDRCLLQDLTSKRIFGRGYECEMDSTTLEILRLPKCLWHKESPKSQPKLDCEDAVTTARKAEAARKRAEDITAGTVQMNGRELFLHEPWVFDNTHY</sequence>
<proteinExistence type="predicted"/>
<gene>
    <name evidence="4" type="ORF">HHK36_009436</name>
</gene>
<dbReference type="Pfam" id="PF14244">
    <property type="entry name" value="Retrotran_gag_3"/>
    <property type="match status" value="1"/>
</dbReference>
<dbReference type="OrthoDB" id="1915893at2759"/>
<keyword evidence="2" id="KW-0812">Transmembrane</keyword>
<evidence type="ECO:0000313" key="5">
    <source>
        <dbReference type="Proteomes" id="UP000655225"/>
    </source>
</evidence>
<keyword evidence="2" id="KW-1133">Transmembrane helix</keyword>
<reference evidence="4 5" key="1">
    <citation type="submission" date="2020-04" db="EMBL/GenBank/DDBJ databases">
        <title>Plant Genome Project.</title>
        <authorList>
            <person name="Zhang R.-G."/>
        </authorList>
    </citation>
    <scope>NUCLEOTIDE SEQUENCE [LARGE SCALE GENOMIC DNA]</scope>
    <source>
        <strain evidence="4">YNK0</strain>
        <tissue evidence="4">Leaf</tissue>
    </source>
</reference>
<accession>A0A834ZBP1</accession>
<dbReference type="Proteomes" id="UP000655225">
    <property type="component" value="Unassembled WGS sequence"/>
</dbReference>
<comment type="caution">
    <text evidence="4">The sequence shown here is derived from an EMBL/GenBank/DDBJ whole genome shotgun (WGS) entry which is preliminary data.</text>
</comment>
<evidence type="ECO:0000313" key="4">
    <source>
        <dbReference type="EMBL" id="KAF8404549.1"/>
    </source>
</evidence>
<feature type="transmembrane region" description="Helical" evidence="2">
    <location>
        <begin position="247"/>
        <end position="270"/>
    </location>
</feature>
<dbReference type="EMBL" id="JABCRI010000006">
    <property type="protein sequence ID" value="KAF8404549.1"/>
    <property type="molecule type" value="Genomic_DNA"/>
</dbReference>
<protein>
    <recommendedName>
        <fullName evidence="3">Retrotransposon Copia-like N-terminal domain-containing protein</fullName>
    </recommendedName>
</protein>
<name>A0A834ZBP1_TETSI</name>
<evidence type="ECO:0000256" key="1">
    <source>
        <dbReference type="SAM" id="MobiDB-lite"/>
    </source>
</evidence>
<feature type="region of interest" description="Disordered" evidence="1">
    <location>
        <begin position="1"/>
        <end position="24"/>
    </location>
</feature>
<evidence type="ECO:0000256" key="2">
    <source>
        <dbReference type="SAM" id="Phobius"/>
    </source>
</evidence>
<keyword evidence="2" id="KW-0472">Membrane</keyword>
<dbReference type="InterPro" id="IPR029472">
    <property type="entry name" value="Copia-like_N"/>
</dbReference>
<dbReference type="AlphaFoldDB" id="A0A834ZBP1"/>
<evidence type="ECO:0000259" key="3">
    <source>
        <dbReference type="Pfam" id="PF14244"/>
    </source>
</evidence>
<organism evidence="4 5">
    <name type="scientific">Tetracentron sinense</name>
    <name type="common">Spur-leaf</name>
    <dbReference type="NCBI Taxonomy" id="13715"/>
    <lineage>
        <taxon>Eukaryota</taxon>
        <taxon>Viridiplantae</taxon>
        <taxon>Streptophyta</taxon>
        <taxon>Embryophyta</taxon>
        <taxon>Tracheophyta</taxon>
        <taxon>Spermatophyta</taxon>
        <taxon>Magnoliopsida</taxon>
        <taxon>Trochodendrales</taxon>
        <taxon>Trochodendraceae</taxon>
        <taxon>Tetracentron</taxon>
    </lineage>
</organism>
<keyword evidence="5" id="KW-1185">Reference proteome</keyword>
<feature type="compositionally biased region" description="Basic and acidic residues" evidence="1">
    <location>
        <begin position="1"/>
        <end position="17"/>
    </location>
</feature>
<feature type="domain" description="Retrotransposon Copia-like N-terminal" evidence="3">
    <location>
        <begin position="115"/>
        <end position="147"/>
    </location>
</feature>